<reference evidence="1 2" key="1">
    <citation type="submission" date="2015-09" db="EMBL/GenBank/DDBJ databases">
        <title>Trachymyrmex cornetzi WGS genome.</title>
        <authorList>
            <person name="Nygaard S."/>
            <person name="Hu H."/>
            <person name="Boomsma J."/>
            <person name="Zhang G."/>
        </authorList>
    </citation>
    <scope>NUCLEOTIDE SEQUENCE [LARGE SCALE GENOMIC DNA]</scope>
    <source>
        <strain evidence="1">Tcor2-1</strain>
        <tissue evidence="1">Whole body</tissue>
    </source>
</reference>
<sequence>DSDNLIIETLDADYKDIDPLHNLDVTNTMRCGKHIKNCALQNVFKIHNWCMERRAVRLLSRRYDLTSTGYKYLEIGINVGPPSYVEIALGDHRGHELSLSLETWKGLYEQRCNIYKMLRNEYKDNFISVGPLTVRVCMLQNNATLVRLDSSSVRMMMTETTLHRMFEFDGCIDLMFEQLVRLVDMVDVKYTQFSNIAFKNAIRNSDAFNVHQLVDCELSALFFNILKRNMKGKRFATVEEVKQKSLEGLKDIPMSEFKNCFEQWKNRLEKCVVVNGEYFEGDKNLVLKY</sequence>
<proteinExistence type="predicted"/>
<evidence type="ECO:0000313" key="1">
    <source>
        <dbReference type="EMBL" id="KYN21988.1"/>
    </source>
</evidence>
<name>A0A151JAA5_9HYME</name>
<dbReference type="Gene3D" id="3.30.420.10">
    <property type="entry name" value="Ribonuclease H-like superfamily/Ribonuclease H"/>
    <property type="match status" value="1"/>
</dbReference>
<protein>
    <submittedName>
        <fullName evidence="1">Uncharacterized protein</fullName>
    </submittedName>
</protein>
<organism evidence="1 2">
    <name type="scientific">Trachymyrmex cornetzi</name>
    <dbReference type="NCBI Taxonomy" id="471704"/>
    <lineage>
        <taxon>Eukaryota</taxon>
        <taxon>Metazoa</taxon>
        <taxon>Ecdysozoa</taxon>
        <taxon>Arthropoda</taxon>
        <taxon>Hexapoda</taxon>
        <taxon>Insecta</taxon>
        <taxon>Pterygota</taxon>
        <taxon>Neoptera</taxon>
        <taxon>Endopterygota</taxon>
        <taxon>Hymenoptera</taxon>
        <taxon>Apocrita</taxon>
        <taxon>Aculeata</taxon>
        <taxon>Formicoidea</taxon>
        <taxon>Formicidae</taxon>
        <taxon>Myrmicinae</taxon>
        <taxon>Trachymyrmex</taxon>
    </lineage>
</organism>
<dbReference type="GO" id="GO:0003676">
    <property type="term" value="F:nucleic acid binding"/>
    <property type="evidence" value="ECO:0007669"/>
    <property type="project" value="InterPro"/>
</dbReference>
<dbReference type="EMBL" id="KQ979299">
    <property type="protein sequence ID" value="KYN21988.1"/>
    <property type="molecule type" value="Genomic_DNA"/>
</dbReference>
<keyword evidence="2" id="KW-1185">Reference proteome</keyword>
<dbReference type="AlphaFoldDB" id="A0A151JAA5"/>
<feature type="non-terminal residue" evidence="1">
    <location>
        <position position="1"/>
    </location>
</feature>
<dbReference type="Proteomes" id="UP000078492">
    <property type="component" value="Unassembled WGS sequence"/>
</dbReference>
<dbReference type="InterPro" id="IPR036397">
    <property type="entry name" value="RNaseH_sf"/>
</dbReference>
<gene>
    <name evidence="1" type="ORF">ALC57_05623</name>
</gene>
<evidence type="ECO:0000313" key="2">
    <source>
        <dbReference type="Proteomes" id="UP000078492"/>
    </source>
</evidence>
<accession>A0A151JAA5</accession>